<reference evidence="17" key="1">
    <citation type="submission" date="2019-03" db="UniProtKB">
        <authorList>
            <consortium name="Ensembl"/>
        </authorList>
    </citation>
    <scope>IDENTIFICATION</scope>
</reference>
<dbReference type="SUPFAM" id="SSF49899">
    <property type="entry name" value="Concanavalin A-like lectins/glucanases"/>
    <property type="match status" value="1"/>
</dbReference>
<feature type="chain" id="PRO_5019061953" description="Collagen alpha-1(XVI) chain" evidence="15">
    <location>
        <begin position="22"/>
        <end position="871"/>
    </location>
</feature>
<keyword evidence="2" id="KW-0964">Secreted</keyword>
<gene>
    <name evidence="17" type="primary">COL16A1</name>
</gene>
<dbReference type="PANTHER" id="PTHR24023:SF1112">
    <property type="entry name" value="COL_CUTICLE_N DOMAIN-CONTAINING PROTEIN-RELATED"/>
    <property type="match status" value="1"/>
</dbReference>
<dbReference type="InterPro" id="IPR048287">
    <property type="entry name" value="TSPN-like_N"/>
</dbReference>
<name>A0A452TVA7_URSMA</name>
<feature type="compositionally biased region" description="Low complexity" evidence="14">
    <location>
        <begin position="343"/>
        <end position="355"/>
    </location>
</feature>
<accession>A0A452TVA7</accession>
<evidence type="ECO:0000256" key="1">
    <source>
        <dbReference type="ARBA" id="ARBA00004498"/>
    </source>
</evidence>
<evidence type="ECO:0000256" key="15">
    <source>
        <dbReference type="SAM" id="SignalP"/>
    </source>
</evidence>
<feature type="region of interest" description="Disordered" evidence="14">
    <location>
        <begin position="399"/>
        <end position="419"/>
    </location>
</feature>
<dbReference type="FunFam" id="2.60.120.200:FF:000094">
    <property type="entry name" value="Collagen type XVI alpha 1 chain"/>
    <property type="match status" value="1"/>
</dbReference>
<evidence type="ECO:0000256" key="5">
    <source>
        <dbReference type="ARBA" id="ARBA00022737"/>
    </source>
</evidence>
<sequence>MWASWVPGLWLLSLWATCSQGADTGEQCPPSQQEGLKLEHRSHLSTNVTGFNLIRRLNLMRASAIKKIRNPKGPLILRLGTAPLTQPVRRVFPQGLPDEFALVLTLLLKKYTHQSTWYLFQVTDGDGYPQISLEVNSQERSLELRARGQDGDFVSCIFPVPQLFDLRWHKLVLSVAERVASVHVDCTSASSQPLGLRQPIRPMGHVFLGLDAEQGKPVSFDLQEAHIYCDPELVLEEGCCEILPGGCPPETSKARRDTQSNELIEINPQTEGKVYTRCFCLEEPQNSKVGGQGRQGLLQGQYGLSPQGRGCALGSPRGDPGTLSTPYLPAQCAEGPKGEKGESGALGPSGLPGSTGQKVMGLDLEGRVPGRGRGDGSLTPTLCPCQGDPGFVGPEGLAGEPGRPGLPGPPGIGLPGTPVSTPGPSYCSFLRDPSLGDPCEVCPTLPEGFQNFVGLPGKPGPKGEPGDPAPAKGDPGIQGAKGEKGDSCLSCSLAVGTHHLGPSTGAKGDVGSPGFGLPGLPGNFGEAGPAGQIPAPQPCVLAWQGEPCEPCPALSRPQDGDSYMVALPGPPGEKGEPGPPGFGLPGKQGKAGDHGLKGQKGDAGNPGDPGVPGTTGQPGLSGEPGVRGPVGPKGEKGDGCTACPSLQGTAMNMAGLPGKPGPKGEPGPEGVGRPGKPGRPGLPGVQGPPGLKGIQVCVRGGSLGCRYGLPGPRGPPGPIGEKGTKGSPGLKGAAGPVGPPGASVSGPPVRPGPQVCVACLLCLSTCPPAPRGLPTLMLPPPAVGQSLLWGLITSPLLQGPPGVPGPPGPPGMPGLQVKGERRMGVWEAGWRGGRALALCWPLRVLRPHSTPMRTVLTPLGSCSPDSMGEAH</sequence>
<evidence type="ECO:0000259" key="16">
    <source>
        <dbReference type="SMART" id="SM00210"/>
    </source>
</evidence>
<feature type="compositionally biased region" description="Basic and acidic residues" evidence="14">
    <location>
        <begin position="590"/>
        <end position="600"/>
    </location>
</feature>
<dbReference type="GO" id="GO:0030198">
    <property type="term" value="P:extracellular matrix organization"/>
    <property type="evidence" value="ECO:0007669"/>
    <property type="project" value="TreeGrafter"/>
</dbReference>
<dbReference type="GO" id="GO:0005581">
    <property type="term" value="C:collagen trimer"/>
    <property type="evidence" value="ECO:0007669"/>
    <property type="project" value="UniProtKB-KW"/>
</dbReference>
<evidence type="ECO:0000313" key="17">
    <source>
        <dbReference type="Ensembl" id="ENSUMAP00000012309"/>
    </source>
</evidence>
<feature type="region of interest" description="Disordered" evidence="14">
    <location>
        <begin position="708"/>
        <end position="747"/>
    </location>
</feature>
<comment type="subcellular location">
    <subcellularLocation>
        <location evidence="1">Secreted</location>
        <location evidence="1">Extracellular space</location>
        <location evidence="1">Extracellular matrix</location>
    </subcellularLocation>
</comment>
<keyword evidence="6" id="KW-0130">Cell adhesion</keyword>
<feature type="region of interest" description="Disordered" evidence="14">
    <location>
        <begin position="566"/>
        <end position="693"/>
    </location>
</feature>
<protein>
    <recommendedName>
        <fullName evidence="13">Collagen alpha-1(XVI) chain</fullName>
    </recommendedName>
</protein>
<dbReference type="GO" id="GO:0031012">
    <property type="term" value="C:extracellular matrix"/>
    <property type="evidence" value="ECO:0007669"/>
    <property type="project" value="TreeGrafter"/>
</dbReference>
<feature type="region of interest" description="Disordered" evidence="14">
    <location>
        <begin position="333"/>
        <end position="355"/>
    </location>
</feature>
<keyword evidence="8" id="KW-0325">Glycoprotein</keyword>
<keyword evidence="9" id="KW-0379">Hydroxylation</keyword>
<dbReference type="InterPro" id="IPR013320">
    <property type="entry name" value="ConA-like_dom_sf"/>
</dbReference>
<organism evidence="17">
    <name type="scientific">Ursus maritimus</name>
    <name type="common">Polar bear</name>
    <name type="synonym">Thalarctos maritimus</name>
    <dbReference type="NCBI Taxonomy" id="29073"/>
    <lineage>
        <taxon>Eukaryota</taxon>
        <taxon>Metazoa</taxon>
        <taxon>Chordata</taxon>
        <taxon>Craniata</taxon>
        <taxon>Vertebrata</taxon>
        <taxon>Euteleostomi</taxon>
        <taxon>Mammalia</taxon>
        <taxon>Eutheria</taxon>
        <taxon>Laurasiatheria</taxon>
        <taxon>Carnivora</taxon>
        <taxon>Caniformia</taxon>
        <taxon>Ursidae</taxon>
        <taxon>Ursus</taxon>
    </lineage>
</organism>
<evidence type="ECO:0000256" key="9">
    <source>
        <dbReference type="ARBA" id="ARBA00023278"/>
    </source>
</evidence>
<keyword evidence="7" id="KW-0176">Collagen</keyword>
<evidence type="ECO:0000256" key="2">
    <source>
        <dbReference type="ARBA" id="ARBA00022525"/>
    </source>
</evidence>
<comment type="subunit">
    <text evidence="12">Homotrimer. Interacts with FBN1, fibronectin and integrins ITGA1/ITGB1 and ITGA2/ITGB1. Integrin ITGA1/ITGB1 binds to a unique site within COL16A1 located close to its C-terminal end between collagenous domains COL1-COL3.</text>
</comment>
<feature type="domain" description="Thrombospondin-like N-terminal" evidence="16">
    <location>
        <begin position="50"/>
        <end position="231"/>
    </location>
</feature>
<feature type="signal peptide" evidence="15">
    <location>
        <begin position="1"/>
        <end position="21"/>
    </location>
</feature>
<dbReference type="Ensembl" id="ENSUMAT00000014618.1">
    <property type="protein sequence ID" value="ENSUMAP00000012309.1"/>
    <property type="gene ID" value="ENSUMAG00000009136.1"/>
</dbReference>
<dbReference type="Pfam" id="PF01391">
    <property type="entry name" value="Collagen"/>
    <property type="match status" value="1"/>
</dbReference>
<evidence type="ECO:0000256" key="11">
    <source>
        <dbReference type="ARBA" id="ARBA00057339"/>
    </source>
</evidence>
<keyword evidence="3" id="KW-0272">Extracellular matrix</keyword>
<dbReference type="GO" id="GO:0007155">
    <property type="term" value="P:cell adhesion"/>
    <property type="evidence" value="ECO:0007669"/>
    <property type="project" value="UniProtKB-KW"/>
</dbReference>
<dbReference type="PANTHER" id="PTHR24023">
    <property type="entry name" value="COLLAGEN ALPHA"/>
    <property type="match status" value="1"/>
</dbReference>
<evidence type="ECO:0000256" key="8">
    <source>
        <dbReference type="ARBA" id="ARBA00023180"/>
    </source>
</evidence>
<evidence type="ECO:0000256" key="4">
    <source>
        <dbReference type="ARBA" id="ARBA00022729"/>
    </source>
</evidence>
<dbReference type="GO" id="GO:0030020">
    <property type="term" value="F:extracellular matrix structural constituent conferring tensile strength"/>
    <property type="evidence" value="ECO:0007669"/>
    <property type="project" value="TreeGrafter"/>
</dbReference>
<feature type="compositionally biased region" description="Low complexity" evidence="14">
    <location>
        <begin position="733"/>
        <end position="747"/>
    </location>
</feature>
<keyword evidence="5" id="KW-0677">Repeat</keyword>
<dbReference type="GO" id="GO:0005615">
    <property type="term" value="C:extracellular space"/>
    <property type="evidence" value="ECO:0007669"/>
    <property type="project" value="TreeGrafter"/>
</dbReference>
<comment type="function">
    <text evidence="11">Involved in mediating cell attachment and inducing integrin-mediated cellular reactions, such as cell spreading and alterations in cell morphology.</text>
</comment>
<evidence type="ECO:0000256" key="13">
    <source>
        <dbReference type="ARBA" id="ARBA00074547"/>
    </source>
</evidence>
<dbReference type="SMART" id="SM00210">
    <property type="entry name" value="TSPN"/>
    <property type="match status" value="1"/>
</dbReference>
<keyword evidence="4 15" id="KW-0732">Signal</keyword>
<evidence type="ECO:0000256" key="10">
    <source>
        <dbReference type="ARBA" id="ARBA00049648"/>
    </source>
</evidence>
<dbReference type="Gene3D" id="2.60.120.200">
    <property type="match status" value="1"/>
</dbReference>
<evidence type="ECO:0000256" key="14">
    <source>
        <dbReference type="SAM" id="MobiDB-lite"/>
    </source>
</evidence>
<dbReference type="AlphaFoldDB" id="A0A452TVA7"/>
<dbReference type="InterPro" id="IPR008160">
    <property type="entry name" value="Collagen"/>
</dbReference>
<evidence type="ECO:0000256" key="7">
    <source>
        <dbReference type="ARBA" id="ARBA00023119"/>
    </source>
</evidence>
<evidence type="ECO:0000256" key="12">
    <source>
        <dbReference type="ARBA" id="ARBA00063879"/>
    </source>
</evidence>
<dbReference type="GeneTree" id="ENSGT00940000161782"/>
<evidence type="ECO:0000256" key="3">
    <source>
        <dbReference type="ARBA" id="ARBA00022530"/>
    </source>
</evidence>
<dbReference type="InterPro" id="IPR050149">
    <property type="entry name" value="Collagen_superfamily"/>
</dbReference>
<comment type="similarity">
    <text evidence="10">Belongs to the fibril-associated collagens with interrupted helices (FACIT) family.</text>
</comment>
<proteinExistence type="inferred from homology"/>
<evidence type="ECO:0000256" key="6">
    <source>
        <dbReference type="ARBA" id="ARBA00022889"/>
    </source>
</evidence>
<feature type="region of interest" description="Disordered" evidence="14">
    <location>
        <begin position="504"/>
        <end position="523"/>
    </location>
</feature>
<feature type="region of interest" description="Disordered" evidence="14">
    <location>
        <begin position="453"/>
        <end position="483"/>
    </location>
</feature>